<organism evidence="2 3">
    <name type="scientific">Meloidogyne incognita</name>
    <name type="common">Southern root-knot nematode worm</name>
    <name type="synonym">Oxyuris incognita</name>
    <dbReference type="NCBI Taxonomy" id="6306"/>
    <lineage>
        <taxon>Eukaryota</taxon>
        <taxon>Metazoa</taxon>
        <taxon>Ecdysozoa</taxon>
        <taxon>Nematoda</taxon>
        <taxon>Chromadorea</taxon>
        <taxon>Rhabditida</taxon>
        <taxon>Tylenchina</taxon>
        <taxon>Tylenchomorpha</taxon>
        <taxon>Tylenchoidea</taxon>
        <taxon>Meloidogynidae</taxon>
        <taxon>Meloidogyninae</taxon>
        <taxon>Meloidogyne</taxon>
        <taxon>Meloidogyne incognita group</taxon>
    </lineage>
</organism>
<feature type="transmembrane region" description="Helical" evidence="1">
    <location>
        <begin position="7"/>
        <end position="26"/>
    </location>
</feature>
<name>A0A914LD12_MELIC</name>
<keyword evidence="1" id="KW-1133">Transmembrane helix</keyword>
<protein>
    <submittedName>
        <fullName evidence="3">Uncharacterized protein</fullName>
    </submittedName>
</protein>
<evidence type="ECO:0000313" key="2">
    <source>
        <dbReference type="Proteomes" id="UP000887563"/>
    </source>
</evidence>
<dbReference type="WBParaSite" id="Minc3s00347g10714">
    <property type="protein sequence ID" value="Minc3s00347g10714"/>
    <property type="gene ID" value="Minc3s00347g10714"/>
</dbReference>
<dbReference type="Proteomes" id="UP000887563">
    <property type="component" value="Unplaced"/>
</dbReference>
<keyword evidence="1" id="KW-0812">Transmembrane</keyword>
<evidence type="ECO:0000313" key="3">
    <source>
        <dbReference type="WBParaSite" id="Minc3s00347g10714"/>
    </source>
</evidence>
<evidence type="ECO:0000256" key="1">
    <source>
        <dbReference type="SAM" id="Phobius"/>
    </source>
</evidence>
<dbReference type="AlphaFoldDB" id="A0A914LD12"/>
<sequence length="122" mass="14527">MEILHKFFGLIQIIYWEKIVAIYFLWNILEKRPYTSVIQMLTRIPVVLFSAHFLCFLQLAAVNHFLKVLYLSLLGKVNTVSSHNKIPSIRDTPHFVRKKFADVRKNFADVRKFFSFNFAYVR</sequence>
<feature type="transmembrane region" description="Helical" evidence="1">
    <location>
        <begin position="46"/>
        <end position="66"/>
    </location>
</feature>
<reference evidence="3" key="1">
    <citation type="submission" date="2022-11" db="UniProtKB">
        <authorList>
            <consortium name="WormBaseParasite"/>
        </authorList>
    </citation>
    <scope>IDENTIFICATION</scope>
</reference>
<keyword evidence="2" id="KW-1185">Reference proteome</keyword>
<proteinExistence type="predicted"/>
<keyword evidence="1" id="KW-0472">Membrane</keyword>
<accession>A0A914LD12</accession>